<comment type="caution">
    <text evidence="4">The sequence shown here is derived from an EMBL/GenBank/DDBJ whole genome shotgun (WGS) entry which is preliminary data.</text>
</comment>
<organism evidence="4 5">
    <name type="scientific">Actinomadura fibrosa</name>
    <dbReference type="NCBI Taxonomy" id="111802"/>
    <lineage>
        <taxon>Bacteria</taxon>
        <taxon>Bacillati</taxon>
        <taxon>Actinomycetota</taxon>
        <taxon>Actinomycetes</taxon>
        <taxon>Streptosporangiales</taxon>
        <taxon>Thermomonosporaceae</taxon>
        <taxon>Actinomadura</taxon>
    </lineage>
</organism>
<evidence type="ECO:0000313" key="5">
    <source>
        <dbReference type="Proteomes" id="UP001597063"/>
    </source>
</evidence>
<dbReference type="InterPro" id="IPR042099">
    <property type="entry name" value="ANL_N_sf"/>
</dbReference>
<sequence length="595" mass="62612">MRGDAGTVTGLVAARCAARPRAVAVEQPDGATWTYADLSRRAGEIAGVLRPLYASPRPAVAVDLPNSLDFCAAVLAVLGSGGTLLALDRTQPQARTAAMLSTVRPEVVVTDRPDGAAATWAATADGSPATVDLARPDTARRPVAPDGWETEPDDPGAPAYVIFTSGTTGVPKATVNTHAGLLNHLVFMQDVCPLPEGSRVLMKSARTFDAWLLEFFWAFTQGVTLVLADEDRATDARYLAATLARKSIHGFVCVPSLLQRVFSVLERTAEATDLRVVVSAGEPLKAGLAERILTSTSARLFNFYGPAEAAIDVAYHHVTGPPVTDPIPIGRAIPGNELTIRDSSGADVTASGARGELVVAGVHVGLGYEGDASATAAKFGADGGGARTYATGDLAYLGPDGNFYIGGRMDTQVKINGVRIETGEIEAVLLRHETVADCTVQATRAGDVPVLVAFVKAHGDAPPASEYINYLRGLLPPVMVPPMYVFVTEFKTLPSGKKDTSALVFPRGLPTVTATEFEAPDGPAEEELAKIWESVLGVAPIGAVDEFSLIGGDSLKMIDILVKISESVYPDVFSLGITRLSTVRDLARKIQESAR</sequence>
<dbReference type="CDD" id="cd05930">
    <property type="entry name" value="A_NRPS"/>
    <property type="match status" value="1"/>
</dbReference>
<dbReference type="InterPro" id="IPR006162">
    <property type="entry name" value="Ppantetheine_attach_site"/>
</dbReference>
<accession>A0ABW2XIN5</accession>
<dbReference type="Gene3D" id="3.40.50.12780">
    <property type="entry name" value="N-terminal domain of ligase-like"/>
    <property type="match status" value="1"/>
</dbReference>
<dbReference type="Proteomes" id="UP001597063">
    <property type="component" value="Unassembled WGS sequence"/>
</dbReference>
<dbReference type="InterPro" id="IPR036736">
    <property type="entry name" value="ACP-like_sf"/>
</dbReference>
<dbReference type="InterPro" id="IPR000873">
    <property type="entry name" value="AMP-dep_synth/lig_dom"/>
</dbReference>
<keyword evidence="2" id="KW-0597">Phosphoprotein</keyword>
<dbReference type="EMBL" id="JBHTGP010000006">
    <property type="protein sequence ID" value="MFD0685874.1"/>
    <property type="molecule type" value="Genomic_DNA"/>
</dbReference>
<keyword evidence="5" id="KW-1185">Reference proteome</keyword>
<dbReference type="SUPFAM" id="SSF47336">
    <property type="entry name" value="ACP-like"/>
    <property type="match status" value="1"/>
</dbReference>
<dbReference type="Pfam" id="PF13193">
    <property type="entry name" value="AMP-binding_C"/>
    <property type="match status" value="1"/>
</dbReference>
<dbReference type="PROSITE" id="PS50075">
    <property type="entry name" value="CARRIER"/>
    <property type="match status" value="1"/>
</dbReference>
<dbReference type="InterPro" id="IPR045851">
    <property type="entry name" value="AMP-bd_C_sf"/>
</dbReference>
<name>A0ABW2XIN5_9ACTN</name>
<dbReference type="PROSITE" id="PS00455">
    <property type="entry name" value="AMP_BINDING"/>
    <property type="match status" value="1"/>
</dbReference>
<dbReference type="Gene3D" id="1.10.1200.10">
    <property type="entry name" value="ACP-like"/>
    <property type="match status" value="1"/>
</dbReference>
<dbReference type="Pfam" id="PF00550">
    <property type="entry name" value="PP-binding"/>
    <property type="match status" value="1"/>
</dbReference>
<dbReference type="InterPro" id="IPR025110">
    <property type="entry name" value="AMP-bd_C"/>
</dbReference>
<evidence type="ECO:0000259" key="3">
    <source>
        <dbReference type="PROSITE" id="PS50075"/>
    </source>
</evidence>
<reference evidence="5" key="1">
    <citation type="journal article" date="2019" name="Int. J. Syst. Evol. Microbiol.">
        <title>The Global Catalogue of Microorganisms (GCM) 10K type strain sequencing project: providing services to taxonomists for standard genome sequencing and annotation.</title>
        <authorList>
            <consortium name="The Broad Institute Genomics Platform"/>
            <consortium name="The Broad Institute Genome Sequencing Center for Infectious Disease"/>
            <person name="Wu L."/>
            <person name="Ma J."/>
        </authorList>
    </citation>
    <scope>NUCLEOTIDE SEQUENCE [LARGE SCALE GENOMIC DNA]</scope>
    <source>
        <strain evidence="5">JCM 9371</strain>
    </source>
</reference>
<dbReference type="PANTHER" id="PTHR45527:SF1">
    <property type="entry name" value="FATTY ACID SYNTHASE"/>
    <property type="match status" value="1"/>
</dbReference>
<protein>
    <submittedName>
        <fullName evidence="4">AMP-binding protein</fullName>
    </submittedName>
</protein>
<dbReference type="Pfam" id="PF00501">
    <property type="entry name" value="AMP-binding"/>
    <property type="match status" value="1"/>
</dbReference>
<gene>
    <name evidence="4" type="ORF">ACFQZM_15320</name>
</gene>
<dbReference type="InterPro" id="IPR020845">
    <property type="entry name" value="AMP-binding_CS"/>
</dbReference>
<dbReference type="SUPFAM" id="SSF56801">
    <property type="entry name" value="Acetyl-CoA synthetase-like"/>
    <property type="match status" value="1"/>
</dbReference>
<dbReference type="PROSITE" id="PS00012">
    <property type="entry name" value="PHOSPHOPANTETHEINE"/>
    <property type="match status" value="1"/>
</dbReference>
<evidence type="ECO:0000256" key="1">
    <source>
        <dbReference type="ARBA" id="ARBA00022450"/>
    </source>
</evidence>
<evidence type="ECO:0000256" key="2">
    <source>
        <dbReference type="ARBA" id="ARBA00022553"/>
    </source>
</evidence>
<feature type="domain" description="Carrier" evidence="3">
    <location>
        <begin position="519"/>
        <end position="594"/>
    </location>
</feature>
<dbReference type="InterPro" id="IPR009081">
    <property type="entry name" value="PP-bd_ACP"/>
</dbReference>
<evidence type="ECO:0000313" key="4">
    <source>
        <dbReference type="EMBL" id="MFD0685874.1"/>
    </source>
</evidence>
<dbReference type="RefSeq" id="WP_131755289.1">
    <property type="nucleotide sequence ID" value="NZ_CAACUY010000004.1"/>
</dbReference>
<keyword evidence="1" id="KW-0596">Phosphopantetheine</keyword>
<proteinExistence type="predicted"/>
<dbReference type="PANTHER" id="PTHR45527">
    <property type="entry name" value="NONRIBOSOMAL PEPTIDE SYNTHETASE"/>
    <property type="match status" value="1"/>
</dbReference>
<dbReference type="Gene3D" id="3.30.300.30">
    <property type="match status" value="1"/>
</dbReference>